<dbReference type="CDD" id="cd03241">
    <property type="entry name" value="ABC_RecN"/>
    <property type="match status" value="2"/>
</dbReference>
<dbReference type="GO" id="GO:0006310">
    <property type="term" value="P:DNA recombination"/>
    <property type="evidence" value="ECO:0007669"/>
    <property type="project" value="InterPro"/>
</dbReference>
<evidence type="ECO:0000256" key="10">
    <source>
        <dbReference type="SAM" id="Coils"/>
    </source>
</evidence>
<organism evidence="12 13">
    <name type="scientific">Chlorobium phaeovibrioides</name>
    <dbReference type="NCBI Taxonomy" id="1094"/>
    <lineage>
        <taxon>Bacteria</taxon>
        <taxon>Pseudomonadati</taxon>
        <taxon>Chlorobiota</taxon>
        <taxon>Chlorobiia</taxon>
        <taxon>Chlorobiales</taxon>
        <taxon>Chlorobiaceae</taxon>
        <taxon>Chlorobium/Pelodictyon group</taxon>
        <taxon>Chlorobium</taxon>
    </lineage>
</organism>
<sequence>MLSSLYIRNFALIEELTIAFQPGLTVITGETGAGKSIIIGALGLVLGDRSSSEMVRTDATKAVIEAIFQNNIPFSTQKLLQSAEIDPGAELIIRRELSATGQSRCFINDTPCTLTLLKQVGELLIDLHGQHEHQLLLQSRTHETLLDAFAGTASDAETCRAQKEEIRLIQKKLNTLRNNAEALAEKRDLLDFQYRELSETGMQEGEYEELQQQISLLENAETLAELCSSLNSLLYDADNAIYPSLGSASKLTEKLAAIDPRFNEMIEQARIATDSVDELYRFSRSYSAGIDHNPVLLDSLRERHHLIGRTAKKYAVPPDEIPRLALELERQLNADEGGEDSLQRTEASLTTLRRKLSQTAFELSQKRKEAAKRLEISVKEQLSLLGIPRALFIVSFTHTPDPEGDITIEGVTYGTQGCGYESIEFLISANPGEKPRPLVKVASGGEISRVMLAMKSALATNADLPILIFDEIDTGISGRIADAVGRNIKSLSSLHQIVAITHLPQIAAMGDSHLRVHKEVENSRTLTKVSRIEGAERLEAIAALISGEHRSASSLSLAGELVEAAATIKPPSV</sequence>
<feature type="domain" description="AAA+ ATPase" evidence="11">
    <location>
        <begin position="21"/>
        <end position="524"/>
    </location>
</feature>
<gene>
    <name evidence="12" type="primary">recN</name>
    <name evidence="12" type="ORF">EKD02_03590</name>
</gene>
<evidence type="ECO:0000256" key="7">
    <source>
        <dbReference type="ARBA" id="ARBA00023204"/>
    </source>
</evidence>
<dbReference type="InterPro" id="IPR004604">
    <property type="entry name" value="DNA_recomb/repair_RecN"/>
</dbReference>
<evidence type="ECO:0000259" key="11">
    <source>
        <dbReference type="SMART" id="SM00382"/>
    </source>
</evidence>
<dbReference type="GO" id="GO:0043590">
    <property type="term" value="C:bacterial nucleoid"/>
    <property type="evidence" value="ECO:0007669"/>
    <property type="project" value="TreeGrafter"/>
</dbReference>
<feature type="coiled-coil region" evidence="10">
    <location>
        <begin position="159"/>
        <end position="186"/>
    </location>
</feature>
<dbReference type="GO" id="GO:0005524">
    <property type="term" value="F:ATP binding"/>
    <property type="evidence" value="ECO:0007669"/>
    <property type="project" value="UniProtKB-KW"/>
</dbReference>
<evidence type="ECO:0000313" key="13">
    <source>
        <dbReference type="Proteomes" id="UP000279908"/>
    </source>
</evidence>
<dbReference type="Pfam" id="PF02463">
    <property type="entry name" value="SMC_N"/>
    <property type="match status" value="1"/>
</dbReference>
<comment type="caution">
    <text evidence="12">The sequence shown here is derived from an EMBL/GenBank/DDBJ whole genome shotgun (WGS) entry which is preliminary data.</text>
</comment>
<keyword evidence="10" id="KW-0175">Coiled coil</keyword>
<keyword evidence="4" id="KW-0547">Nucleotide-binding</keyword>
<dbReference type="AlphaFoldDB" id="A0A3S0L6F9"/>
<dbReference type="InterPro" id="IPR003395">
    <property type="entry name" value="RecF/RecN/SMC_N"/>
</dbReference>
<protein>
    <recommendedName>
        <fullName evidence="3 9">DNA repair protein RecN</fullName>
    </recommendedName>
    <alternativeName>
        <fullName evidence="8 9">Recombination protein N</fullName>
    </alternativeName>
</protein>
<evidence type="ECO:0000313" key="12">
    <source>
        <dbReference type="EMBL" id="RTY39188.1"/>
    </source>
</evidence>
<evidence type="ECO:0000256" key="5">
    <source>
        <dbReference type="ARBA" id="ARBA00022763"/>
    </source>
</evidence>
<dbReference type="PANTHER" id="PTHR11059:SF0">
    <property type="entry name" value="DNA REPAIR PROTEIN RECN"/>
    <property type="match status" value="1"/>
</dbReference>
<reference evidence="12 13" key="1">
    <citation type="submission" date="2018-12" db="EMBL/GenBank/DDBJ databases">
        <authorList>
            <person name="Lunina O.N."/>
            <person name="Grouzdev D.S."/>
            <person name="Gorlenko V.M."/>
            <person name="Savvichev A.S."/>
        </authorList>
    </citation>
    <scope>NUCLEOTIDE SEQUENCE [LARGE SCALE GENOMIC DNA]</scope>
    <source>
        <strain evidence="12 13">BrKhr-17</strain>
    </source>
</reference>
<evidence type="ECO:0000256" key="3">
    <source>
        <dbReference type="ARBA" id="ARBA00021315"/>
    </source>
</evidence>
<dbReference type="PIRSF" id="PIRSF003128">
    <property type="entry name" value="RecN"/>
    <property type="match status" value="1"/>
</dbReference>
<comment type="function">
    <text evidence="1 9">May be involved in recombinational repair of damaged DNA.</text>
</comment>
<dbReference type="PANTHER" id="PTHR11059">
    <property type="entry name" value="DNA REPAIR PROTEIN RECN"/>
    <property type="match status" value="1"/>
</dbReference>
<keyword evidence="7 9" id="KW-0234">DNA repair</keyword>
<evidence type="ECO:0000256" key="1">
    <source>
        <dbReference type="ARBA" id="ARBA00003618"/>
    </source>
</evidence>
<name>A0A3S0L6F9_CHLPH</name>
<dbReference type="EMBL" id="RXYK01000003">
    <property type="protein sequence ID" value="RTY39188.1"/>
    <property type="molecule type" value="Genomic_DNA"/>
</dbReference>
<dbReference type="InterPro" id="IPR003593">
    <property type="entry name" value="AAA+_ATPase"/>
</dbReference>
<keyword evidence="5 9" id="KW-0227">DNA damage</keyword>
<comment type="similarity">
    <text evidence="2 9">Belongs to the RecN family.</text>
</comment>
<dbReference type="SMART" id="SM00382">
    <property type="entry name" value="AAA"/>
    <property type="match status" value="1"/>
</dbReference>
<dbReference type="InterPro" id="IPR027417">
    <property type="entry name" value="P-loop_NTPase"/>
</dbReference>
<evidence type="ECO:0000256" key="2">
    <source>
        <dbReference type="ARBA" id="ARBA00009441"/>
    </source>
</evidence>
<dbReference type="GO" id="GO:0009432">
    <property type="term" value="P:SOS response"/>
    <property type="evidence" value="ECO:0007669"/>
    <property type="project" value="TreeGrafter"/>
</dbReference>
<dbReference type="SUPFAM" id="SSF52540">
    <property type="entry name" value="P-loop containing nucleoside triphosphate hydrolases"/>
    <property type="match status" value="1"/>
</dbReference>
<proteinExistence type="inferred from homology"/>
<keyword evidence="6" id="KW-0067">ATP-binding</keyword>
<accession>A0A3S0L6F9</accession>
<evidence type="ECO:0000256" key="6">
    <source>
        <dbReference type="ARBA" id="ARBA00022840"/>
    </source>
</evidence>
<dbReference type="RefSeq" id="WP_126383832.1">
    <property type="nucleotide sequence ID" value="NZ_CP041698.1"/>
</dbReference>
<evidence type="ECO:0000256" key="4">
    <source>
        <dbReference type="ARBA" id="ARBA00022741"/>
    </source>
</evidence>
<dbReference type="GO" id="GO:0006281">
    <property type="term" value="P:DNA repair"/>
    <property type="evidence" value="ECO:0007669"/>
    <property type="project" value="UniProtKB-KW"/>
</dbReference>
<dbReference type="Proteomes" id="UP000279908">
    <property type="component" value="Unassembled WGS sequence"/>
</dbReference>
<dbReference type="NCBIfam" id="TIGR00634">
    <property type="entry name" value="recN"/>
    <property type="match status" value="1"/>
</dbReference>
<evidence type="ECO:0000256" key="8">
    <source>
        <dbReference type="ARBA" id="ARBA00033408"/>
    </source>
</evidence>
<dbReference type="Gene3D" id="3.40.50.300">
    <property type="entry name" value="P-loop containing nucleotide triphosphate hydrolases"/>
    <property type="match status" value="2"/>
</dbReference>
<dbReference type="FunFam" id="3.40.50.300:FF:000319">
    <property type="entry name" value="DNA repair protein RecN"/>
    <property type="match status" value="1"/>
</dbReference>
<evidence type="ECO:0000256" key="9">
    <source>
        <dbReference type="PIRNR" id="PIRNR003128"/>
    </source>
</evidence>